<accession>D0MUT5</accession>
<evidence type="ECO:0000313" key="1">
    <source>
        <dbReference type="EMBL" id="EEY60931.1"/>
    </source>
</evidence>
<dbReference type="GeneID" id="9477382"/>
<dbReference type="OrthoDB" id="136862at2759"/>
<dbReference type="EMBL" id="DS028119">
    <property type="protein sequence ID" value="EEY60931.1"/>
    <property type="molecule type" value="Genomic_DNA"/>
</dbReference>
<organism evidence="1 2">
    <name type="scientific">Phytophthora infestans (strain T30-4)</name>
    <name type="common">Potato late blight agent</name>
    <dbReference type="NCBI Taxonomy" id="403677"/>
    <lineage>
        <taxon>Eukaryota</taxon>
        <taxon>Sar</taxon>
        <taxon>Stramenopiles</taxon>
        <taxon>Oomycota</taxon>
        <taxon>Peronosporomycetes</taxon>
        <taxon>Peronosporales</taxon>
        <taxon>Peronosporaceae</taxon>
        <taxon>Phytophthora</taxon>
    </lineage>
</organism>
<dbReference type="Proteomes" id="UP000006643">
    <property type="component" value="Unassembled WGS sequence"/>
</dbReference>
<dbReference type="AlphaFoldDB" id="D0MUT5"/>
<keyword evidence="2" id="KW-1185">Reference proteome</keyword>
<reference evidence="2" key="1">
    <citation type="journal article" date="2009" name="Nature">
        <title>Genome sequence and analysis of the Irish potato famine pathogen Phytophthora infestans.</title>
        <authorList>
            <consortium name="The Broad Institute Genome Sequencing Platform"/>
            <person name="Haas B.J."/>
            <person name="Kamoun S."/>
            <person name="Zody M.C."/>
            <person name="Jiang R.H."/>
            <person name="Handsaker R.E."/>
            <person name="Cano L.M."/>
            <person name="Grabherr M."/>
            <person name="Kodira C.D."/>
            <person name="Raffaele S."/>
            <person name="Torto-Alalibo T."/>
            <person name="Bozkurt T.O."/>
            <person name="Ah-Fong A.M."/>
            <person name="Alvarado L."/>
            <person name="Anderson V.L."/>
            <person name="Armstrong M.R."/>
            <person name="Avrova A."/>
            <person name="Baxter L."/>
            <person name="Beynon J."/>
            <person name="Boevink P.C."/>
            <person name="Bollmann S.R."/>
            <person name="Bos J.I."/>
            <person name="Bulone V."/>
            <person name="Cai G."/>
            <person name="Cakir C."/>
            <person name="Carrington J.C."/>
            <person name="Chawner M."/>
            <person name="Conti L."/>
            <person name="Costanzo S."/>
            <person name="Ewan R."/>
            <person name="Fahlgren N."/>
            <person name="Fischbach M.A."/>
            <person name="Fugelstad J."/>
            <person name="Gilroy E.M."/>
            <person name="Gnerre S."/>
            <person name="Green P.J."/>
            <person name="Grenville-Briggs L.J."/>
            <person name="Griffith J."/>
            <person name="Grunwald N.J."/>
            <person name="Horn K."/>
            <person name="Horner N.R."/>
            <person name="Hu C.H."/>
            <person name="Huitema E."/>
            <person name="Jeong D.H."/>
            <person name="Jones A.M."/>
            <person name="Jones J.D."/>
            <person name="Jones R.W."/>
            <person name="Karlsson E.K."/>
            <person name="Kunjeti S.G."/>
            <person name="Lamour K."/>
            <person name="Liu Z."/>
            <person name="Ma L."/>
            <person name="Maclean D."/>
            <person name="Chibucos M.C."/>
            <person name="McDonald H."/>
            <person name="McWalters J."/>
            <person name="Meijer H.J."/>
            <person name="Morgan W."/>
            <person name="Morris P.F."/>
            <person name="Munro C.A."/>
            <person name="O'Neill K."/>
            <person name="Ospina-Giraldo M."/>
            <person name="Pinzon A."/>
            <person name="Pritchard L."/>
            <person name="Ramsahoye B."/>
            <person name="Ren Q."/>
            <person name="Restrepo S."/>
            <person name="Roy S."/>
            <person name="Sadanandom A."/>
            <person name="Savidor A."/>
            <person name="Schornack S."/>
            <person name="Schwartz D.C."/>
            <person name="Schumann U.D."/>
            <person name="Schwessinger B."/>
            <person name="Seyer L."/>
            <person name="Sharpe T."/>
            <person name="Silvar C."/>
            <person name="Song J."/>
            <person name="Studholme D.J."/>
            <person name="Sykes S."/>
            <person name="Thines M."/>
            <person name="van de Vondervoort P.J."/>
            <person name="Phuntumart V."/>
            <person name="Wawra S."/>
            <person name="Weide R."/>
            <person name="Win J."/>
            <person name="Young C."/>
            <person name="Zhou S."/>
            <person name="Fry W."/>
            <person name="Meyers B.C."/>
            <person name="van West P."/>
            <person name="Ristaino J."/>
            <person name="Govers F."/>
            <person name="Birch P.R."/>
            <person name="Whisson S.C."/>
            <person name="Judelson H.S."/>
            <person name="Nusbaum C."/>
        </authorList>
    </citation>
    <scope>NUCLEOTIDE SEQUENCE [LARGE SCALE GENOMIC DNA]</scope>
    <source>
        <strain evidence="2">T30-4</strain>
    </source>
</reference>
<gene>
    <name evidence="1" type="ORF">PITG_01168</name>
</gene>
<dbReference type="HOGENOM" id="CLU_2055872_0_0_1"/>
<sequence>MEKKQLTGKWKQLGTHTELFEWAASRLCTTKDEFDAVGERELVVLQVFDCKELLRNFLTAAAYGDLVSISCDGTYRLTDAGWTLINLGVVGVIYDEKERQFHQRFYPCAFGFVRTECELA</sequence>
<evidence type="ECO:0000313" key="2">
    <source>
        <dbReference type="Proteomes" id="UP000006643"/>
    </source>
</evidence>
<protein>
    <submittedName>
        <fullName evidence="1">Uncharacterized protein</fullName>
    </submittedName>
</protein>
<proteinExistence type="predicted"/>
<name>D0MUT5_PHYIT</name>
<dbReference type="VEuPathDB" id="FungiDB:PITG_01168"/>
<dbReference type="InParanoid" id="D0MUT5"/>
<dbReference type="RefSeq" id="XP_002907848.1">
    <property type="nucleotide sequence ID" value="XM_002907802.1"/>
</dbReference>
<dbReference type="KEGG" id="pif:PITG_01168"/>